<feature type="compositionally biased region" description="Low complexity" evidence="1">
    <location>
        <begin position="13"/>
        <end position="22"/>
    </location>
</feature>
<feature type="compositionally biased region" description="Basic and acidic residues" evidence="1">
    <location>
        <begin position="367"/>
        <end position="378"/>
    </location>
</feature>
<evidence type="ECO:0008006" key="4">
    <source>
        <dbReference type="Google" id="ProtNLM"/>
    </source>
</evidence>
<name>A0A8K0X098_9PEZI</name>
<dbReference type="InterPro" id="IPR036987">
    <property type="entry name" value="SRA-YDG_sf"/>
</dbReference>
<keyword evidence="3" id="KW-1185">Reference proteome</keyword>
<dbReference type="EMBL" id="JAGPXD010000005">
    <property type="protein sequence ID" value="KAH7354260.1"/>
    <property type="molecule type" value="Genomic_DNA"/>
</dbReference>
<dbReference type="OrthoDB" id="3244603at2759"/>
<sequence>MAPVNPHAHHSPRASSAAHLPATGKMRSRTQLLQLCDDVRISLRDEGTLGPRGKTLVKLLKDLLQAERAGEPGIDIFTIRCAHIDKLLAELRRPGDPSAIQQAPASQEHVAVAEALETLWQKRFRAGWFELDDARLKALYTGRLKDIDYCEPHKDALERWRASNGGGDPASDIDFDTGDWWLNLACAHRDGIVGSAYERPTKGLYSIAALPLITGQEEVLGDGVCKYVRLGRNADMHYSLMSQVGAKTRILRGHRLQSTLAPLAGVRYDGLYKIKNYSHVFDIVERKHRLEVTLERLAGQEPVDAQVPRPSQIDDWHLFEKHEVEVVKQRKGDHGYNEFKLLKEEERHTRERWRQSADFRASLMLEPRPHREAKEKKQQHQLASGSGGESKAVV</sequence>
<evidence type="ECO:0000313" key="3">
    <source>
        <dbReference type="Proteomes" id="UP000813385"/>
    </source>
</evidence>
<feature type="region of interest" description="Disordered" evidence="1">
    <location>
        <begin position="364"/>
        <end position="394"/>
    </location>
</feature>
<dbReference type="AlphaFoldDB" id="A0A8K0X098"/>
<dbReference type="Gene3D" id="2.30.280.10">
    <property type="entry name" value="SRA-YDG"/>
    <property type="match status" value="1"/>
</dbReference>
<comment type="caution">
    <text evidence="2">The sequence shown here is derived from an EMBL/GenBank/DDBJ whole genome shotgun (WGS) entry which is preliminary data.</text>
</comment>
<dbReference type="SUPFAM" id="SSF88697">
    <property type="entry name" value="PUA domain-like"/>
    <property type="match status" value="1"/>
</dbReference>
<protein>
    <recommendedName>
        <fullName evidence="4">YDG domain-containing protein</fullName>
    </recommendedName>
</protein>
<reference evidence="2" key="1">
    <citation type="journal article" date="2021" name="Nat. Commun.">
        <title>Genetic determinants of endophytism in the Arabidopsis root mycobiome.</title>
        <authorList>
            <person name="Mesny F."/>
            <person name="Miyauchi S."/>
            <person name="Thiergart T."/>
            <person name="Pickel B."/>
            <person name="Atanasova L."/>
            <person name="Karlsson M."/>
            <person name="Huettel B."/>
            <person name="Barry K.W."/>
            <person name="Haridas S."/>
            <person name="Chen C."/>
            <person name="Bauer D."/>
            <person name="Andreopoulos W."/>
            <person name="Pangilinan J."/>
            <person name="LaButti K."/>
            <person name="Riley R."/>
            <person name="Lipzen A."/>
            <person name="Clum A."/>
            <person name="Drula E."/>
            <person name="Henrissat B."/>
            <person name="Kohler A."/>
            <person name="Grigoriev I.V."/>
            <person name="Martin F.M."/>
            <person name="Hacquard S."/>
        </authorList>
    </citation>
    <scope>NUCLEOTIDE SEQUENCE</scope>
    <source>
        <strain evidence="2">MPI-CAGE-AT-0016</strain>
    </source>
</reference>
<evidence type="ECO:0000256" key="1">
    <source>
        <dbReference type="SAM" id="MobiDB-lite"/>
    </source>
</evidence>
<accession>A0A8K0X098</accession>
<organism evidence="2 3">
    <name type="scientific">Plectosphaerella cucumerina</name>
    <dbReference type="NCBI Taxonomy" id="40658"/>
    <lineage>
        <taxon>Eukaryota</taxon>
        <taxon>Fungi</taxon>
        <taxon>Dikarya</taxon>
        <taxon>Ascomycota</taxon>
        <taxon>Pezizomycotina</taxon>
        <taxon>Sordariomycetes</taxon>
        <taxon>Hypocreomycetidae</taxon>
        <taxon>Glomerellales</taxon>
        <taxon>Plectosphaerellaceae</taxon>
        <taxon>Plectosphaerella</taxon>
    </lineage>
</organism>
<gene>
    <name evidence="2" type="ORF">B0T11DRAFT_125790</name>
</gene>
<feature type="region of interest" description="Disordered" evidence="1">
    <location>
        <begin position="1"/>
        <end position="22"/>
    </location>
</feature>
<dbReference type="Proteomes" id="UP000813385">
    <property type="component" value="Unassembled WGS sequence"/>
</dbReference>
<dbReference type="InterPro" id="IPR015947">
    <property type="entry name" value="PUA-like_sf"/>
</dbReference>
<evidence type="ECO:0000313" key="2">
    <source>
        <dbReference type="EMBL" id="KAH7354260.1"/>
    </source>
</evidence>
<proteinExistence type="predicted"/>